<accession>N6V4U2</accession>
<dbReference type="STRING" id="363754.RHSP_82977"/>
<dbReference type="EMBL" id="AQHN01000054">
    <property type="protein sequence ID" value="ENN88131.1"/>
    <property type="molecule type" value="Genomic_DNA"/>
</dbReference>
<name>N6V4U2_9HYPH</name>
<organism evidence="1 2">
    <name type="scientific">Rhizobium freirei PRF 81</name>
    <dbReference type="NCBI Taxonomy" id="363754"/>
    <lineage>
        <taxon>Bacteria</taxon>
        <taxon>Pseudomonadati</taxon>
        <taxon>Pseudomonadota</taxon>
        <taxon>Alphaproteobacteria</taxon>
        <taxon>Hyphomicrobiales</taxon>
        <taxon>Rhizobiaceae</taxon>
        <taxon>Rhizobium/Agrobacterium group</taxon>
        <taxon>Rhizobium</taxon>
    </lineage>
</organism>
<comment type="caution">
    <text evidence="1">The sequence shown here is derived from an EMBL/GenBank/DDBJ whole genome shotgun (WGS) entry which is preliminary data.</text>
</comment>
<protein>
    <submittedName>
        <fullName evidence="1">Uncharacterized protein</fullName>
    </submittedName>
</protein>
<evidence type="ECO:0000313" key="2">
    <source>
        <dbReference type="Proteomes" id="UP000012429"/>
    </source>
</evidence>
<gene>
    <name evidence="1" type="ORF">RHSP_82977</name>
</gene>
<proteinExistence type="predicted"/>
<dbReference type="Proteomes" id="UP000012429">
    <property type="component" value="Unassembled WGS sequence"/>
</dbReference>
<keyword evidence="2" id="KW-1185">Reference proteome</keyword>
<sequence>MGTRPRPTGGWHPVWRRLRRFDTGRRLRLPCRCRLGCKSRSGHAADRCYQQSCDDVSLPHVQCLHYNRLALKLRRPCERYRSRYFPIFRGKGMLRTKFAGSRRAIFHYNFPARGCVSKTQVDPRKWSRLTPKSAEDDRLCGHGWSLRFAFAILDPPLQ</sequence>
<evidence type="ECO:0000313" key="1">
    <source>
        <dbReference type="EMBL" id="ENN88131.1"/>
    </source>
</evidence>
<dbReference type="PATRIC" id="fig|363754.4.peg.1922"/>
<reference evidence="1 2" key="1">
    <citation type="journal article" date="2012" name="BMC Genomics">
        <title>Genomic basis of broad host range and environmental adaptability of Rhizobium tropici CIAT 899 and Rhizobium sp. PRF 81 which are used in inoculants for common bean (Phaseolus vulgaris L.).</title>
        <authorList>
            <person name="Ormeno-Orrillo E."/>
            <person name="Menna P."/>
            <person name="Almeida L.G."/>
            <person name="Ollero F.J."/>
            <person name="Nicolas M.F."/>
            <person name="Pains Rodrigues E."/>
            <person name="Shigueyoshi Nakatani A."/>
            <person name="Silva Batista J.S."/>
            <person name="Oliveira Chueire L.M."/>
            <person name="Souza R.C."/>
            <person name="Ribeiro Vasconcelos A.T."/>
            <person name="Megias M."/>
            <person name="Hungria M."/>
            <person name="Martinez-Romero E."/>
        </authorList>
    </citation>
    <scope>NUCLEOTIDE SEQUENCE [LARGE SCALE GENOMIC DNA]</scope>
    <source>
        <strain evidence="1 2">PRF 81</strain>
    </source>
</reference>
<dbReference type="AlphaFoldDB" id="N6V4U2"/>